<accession>H3KDR0</accession>
<protein>
    <submittedName>
        <fullName evidence="1">Uncharacterized protein</fullName>
    </submittedName>
</protein>
<evidence type="ECO:0000313" key="1">
    <source>
        <dbReference type="EMBL" id="EHY31755.1"/>
    </source>
</evidence>
<name>H3KDR0_9BURK</name>
<proteinExistence type="predicted"/>
<dbReference type="EMBL" id="AFBQ01000119">
    <property type="protein sequence ID" value="EHY31755.1"/>
    <property type="molecule type" value="Genomic_DNA"/>
</dbReference>
<comment type="caution">
    <text evidence="1">The sequence shown here is derived from an EMBL/GenBank/DDBJ whole genome shotgun (WGS) entry which is preliminary data.</text>
</comment>
<evidence type="ECO:0000313" key="2">
    <source>
        <dbReference type="Proteomes" id="UP000004956"/>
    </source>
</evidence>
<keyword evidence="2" id="KW-1185">Reference proteome</keyword>
<dbReference type="Proteomes" id="UP000004956">
    <property type="component" value="Unassembled WGS sequence"/>
</dbReference>
<sequence length="97" mass="10906">MPSRRSPADPAFTLTTPGPIHRIRVLLRRRSAKYALDCNDWRALGRLGVGGRRPSEPKGSALRSVIWSHRAGGCGRRFRTRPSAFIFPFTIGDIYQN</sequence>
<gene>
    <name evidence="1" type="ORF">HMPREF9440_00871</name>
</gene>
<reference evidence="1 2" key="1">
    <citation type="submission" date="2011-11" db="EMBL/GenBank/DDBJ databases">
        <authorList>
            <person name="Weinstock G."/>
            <person name="Sodergren E."/>
            <person name="Clifton S."/>
            <person name="Fulton L."/>
            <person name="Fulton B."/>
            <person name="Courtney L."/>
            <person name="Fronick C."/>
            <person name="Harrison M."/>
            <person name="Strong C."/>
            <person name="Farmer C."/>
            <person name="Delahaunty K."/>
            <person name="Markovic C."/>
            <person name="Hall O."/>
            <person name="Minx P."/>
            <person name="Tomlinson C."/>
            <person name="Mitreva M."/>
            <person name="Hou S."/>
            <person name="Chen J."/>
            <person name="Wollam A."/>
            <person name="Pepin K.H."/>
            <person name="Johnson M."/>
            <person name="Bhonagiri V."/>
            <person name="Zhang X."/>
            <person name="Suruliraj S."/>
            <person name="Warren W."/>
            <person name="Chinwalla A."/>
            <person name="Mardis E.R."/>
            <person name="Wilson R.K."/>
        </authorList>
    </citation>
    <scope>NUCLEOTIDE SEQUENCE [LARGE SCALE GENOMIC DNA]</scope>
    <source>
        <strain evidence="1 2">YIT 11816</strain>
    </source>
</reference>
<dbReference type="AlphaFoldDB" id="H3KDR0"/>
<dbReference type="HOGENOM" id="CLU_2345615_0_0_4"/>
<organism evidence="1 2">
    <name type="scientific">Sutterella parvirubra YIT 11816</name>
    <dbReference type="NCBI Taxonomy" id="762967"/>
    <lineage>
        <taxon>Bacteria</taxon>
        <taxon>Pseudomonadati</taxon>
        <taxon>Pseudomonadota</taxon>
        <taxon>Betaproteobacteria</taxon>
        <taxon>Burkholderiales</taxon>
        <taxon>Sutterellaceae</taxon>
        <taxon>Sutterella</taxon>
    </lineage>
</organism>